<sequence length="478" mass="54754">MEWSSERRNLLEIRVPKAQRFHGPTSPGLPELPTPQREGLKLIDQSRGYEYTLKTHIVPAAWPRSAPDVGYPAGSGVGGLQDRGEFLRVREEMIEVKEKYLRGELPEGRDERQYWVCVNRYVRNRLEEECEGRKRLTLFLTHGIGFGKECWEPVLLHLLSNLREEDPIVDEIWSWDAANHGDSALLNKENLSSLYDWSDNVRDITNFLLNYLPDSAELHSILPTHLQRMPGKISETRTKNGFSHRTVVGIGHSFGGGSLALAVINNPMLFSSLVLVDPVVLPPPPPGRVRSWTEAFQIFPSLNDFVDGALTRRSTWKSKTHALEMLKKIPWFAAWDPLALEIYVDCQMYDDKSTGETKLKTTGIWEGATFMEVHVPFEVWDRIGELDQRVRLHYIQPEYCTLPGMADSRPHMTWLRPKNASNVVLPGQGHLVSTFSETFEVFHTNAVRLKLCQEVPEKLGHELLWFFRSEYGCLKSRL</sequence>
<organism evidence="1 2">
    <name type="scientific">Thelephora ganbajun</name>
    <name type="common">Ganba fungus</name>
    <dbReference type="NCBI Taxonomy" id="370292"/>
    <lineage>
        <taxon>Eukaryota</taxon>
        <taxon>Fungi</taxon>
        <taxon>Dikarya</taxon>
        <taxon>Basidiomycota</taxon>
        <taxon>Agaricomycotina</taxon>
        <taxon>Agaricomycetes</taxon>
        <taxon>Thelephorales</taxon>
        <taxon>Thelephoraceae</taxon>
        <taxon>Thelephora</taxon>
    </lineage>
</organism>
<dbReference type="EMBL" id="MU118098">
    <property type="protein sequence ID" value="KAF9645255.1"/>
    <property type="molecule type" value="Genomic_DNA"/>
</dbReference>
<evidence type="ECO:0000313" key="1">
    <source>
        <dbReference type="EMBL" id="KAF9645255.1"/>
    </source>
</evidence>
<dbReference type="Proteomes" id="UP000886501">
    <property type="component" value="Unassembled WGS sequence"/>
</dbReference>
<protein>
    <submittedName>
        <fullName evidence="1">Uncharacterized protein</fullName>
    </submittedName>
</protein>
<proteinExistence type="predicted"/>
<keyword evidence="2" id="KW-1185">Reference proteome</keyword>
<name>A0ACB6Z7A1_THEGA</name>
<accession>A0ACB6Z7A1</accession>
<evidence type="ECO:0000313" key="2">
    <source>
        <dbReference type="Proteomes" id="UP000886501"/>
    </source>
</evidence>
<gene>
    <name evidence="1" type="ORF">BDM02DRAFT_3189890</name>
</gene>
<comment type="caution">
    <text evidence="1">The sequence shown here is derived from an EMBL/GenBank/DDBJ whole genome shotgun (WGS) entry which is preliminary data.</text>
</comment>
<reference evidence="1" key="2">
    <citation type="journal article" date="2020" name="Nat. Commun.">
        <title>Large-scale genome sequencing of mycorrhizal fungi provides insights into the early evolution of symbiotic traits.</title>
        <authorList>
            <person name="Miyauchi S."/>
            <person name="Kiss E."/>
            <person name="Kuo A."/>
            <person name="Drula E."/>
            <person name="Kohler A."/>
            <person name="Sanchez-Garcia M."/>
            <person name="Morin E."/>
            <person name="Andreopoulos B."/>
            <person name="Barry K.W."/>
            <person name="Bonito G."/>
            <person name="Buee M."/>
            <person name="Carver A."/>
            <person name="Chen C."/>
            <person name="Cichocki N."/>
            <person name="Clum A."/>
            <person name="Culley D."/>
            <person name="Crous P.W."/>
            <person name="Fauchery L."/>
            <person name="Girlanda M."/>
            <person name="Hayes R.D."/>
            <person name="Keri Z."/>
            <person name="LaButti K."/>
            <person name="Lipzen A."/>
            <person name="Lombard V."/>
            <person name="Magnuson J."/>
            <person name="Maillard F."/>
            <person name="Murat C."/>
            <person name="Nolan M."/>
            <person name="Ohm R.A."/>
            <person name="Pangilinan J."/>
            <person name="Pereira M.F."/>
            <person name="Perotto S."/>
            <person name="Peter M."/>
            <person name="Pfister S."/>
            <person name="Riley R."/>
            <person name="Sitrit Y."/>
            <person name="Stielow J.B."/>
            <person name="Szollosi G."/>
            <person name="Zifcakova L."/>
            <person name="Stursova M."/>
            <person name="Spatafora J.W."/>
            <person name="Tedersoo L."/>
            <person name="Vaario L.M."/>
            <person name="Yamada A."/>
            <person name="Yan M."/>
            <person name="Wang P."/>
            <person name="Xu J."/>
            <person name="Bruns T."/>
            <person name="Baldrian P."/>
            <person name="Vilgalys R."/>
            <person name="Dunand C."/>
            <person name="Henrissat B."/>
            <person name="Grigoriev I.V."/>
            <person name="Hibbett D."/>
            <person name="Nagy L.G."/>
            <person name="Martin F.M."/>
        </authorList>
    </citation>
    <scope>NUCLEOTIDE SEQUENCE</scope>
    <source>
        <strain evidence="1">P2</strain>
    </source>
</reference>
<reference evidence="1" key="1">
    <citation type="submission" date="2019-10" db="EMBL/GenBank/DDBJ databases">
        <authorList>
            <consortium name="DOE Joint Genome Institute"/>
            <person name="Kuo A."/>
            <person name="Miyauchi S."/>
            <person name="Kiss E."/>
            <person name="Drula E."/>
            <person name="Kohler A."/>
            <person name="Sanchez-Garcia M."/>
            <person name="Andreopoulos B."/>
            <person name="Barry K.W."/>
            <person name="Bonito G."/>
            <person name="Buee M."/>
            <person name="Carver A."/>
            <person name="Chen C."/>
            <person name="Cichocki N."/>
            <person name="Clum A."/>
            <person name="Culley D."/>
            <person name="Crous P.W."/>
            <person name="Fauchery L."/>
            <person name="Girlanda M."/>
            <person name="Hayes R."/>
            <person name="Keri Z."/>
            <person name="Labutti K."/>
            <person name="Lipzen A."/>
            <person name="Lombard V."/>
            <person name="Magnuson J."/>
            <person name="Maillard F."/>
            <person name="Morin E."/>
            <person name="Murat C."/>
            <person name="Nolan M."/>
            <person name="Ohm R."/>
            <person name="Pangilinan J."/>
            <person name="Pereira M."/>
            <person name="Perotto S."/>
            <person name="Peter M."/>
            <person name="Riley R."/>
            <person name="Sitrit Y."/>
            <person name="Stielow B."/>
            <person name="Szollosi G."/>
            <person name="Zifcakova L."/>
            <person name="Stursova M."/>
            <person name="Spatafora J.W."/>
            <person name="Tedersoo L."/>
            <person name="Vaario L.-M."/>
            <person name="Yamada A."/>
            <person name="Yan M."/>
            <person name="Wang P."/>
            <person name="Xu J."/>
            <person name="Bruns T."/>
            <person name="Baldrian P."/>
            <person name="Vilgalys R."/>
            <person name="Henrissat B."/>
            <person name="Grigoriev I.V."/>
            <person name="Hibbett D."/>
            <person name="Nagy L.G."/>
            <person name="Martin F.M."/>
        </authorList>
    </citation>
    <scope>NUCLEOTIDE SEQUENCE</scope>
    <source>
        <strain evidence="1">P2</strain>
    </source>
</reference>